<feature type="domain" description="Methyltransferase" evidence="6">
    <location>
        <begin position="41"/>
        <end position="134"/>
    </location>
</feature>
<keyword evidence="2 7" id="KW-0489">Methyltransferase</keyword>
<keyword evidence="4" id="KW-0949">S-adenosyl-L-methionine</keyword>
<evidence type="ECO:0000256" key="2">
    <source>
        <dbReference type="ARBA" id="ARBA00022603"/>
    </source>
</evidence>
<gene>
    <name evidence="7" type="ORF">JQS43_08405</name>
</gene>
<dbReference type="Proteomes" id="UP000662857">
    <property type="component" value="Chromosome"/>
</dbReference>
<evidence type="ECO:0000256" key="4">
    <source>
        <dbReference type="ARBA" id="ARBA00022691"/>
    </source>
</evidence>
<dbReference type="InterPro" id="IPR029063">
    <property type="entry name" value="SAM-dependent_MTases_sf"/>
</dbReference>
<evidence type="ECO:0000313" key="7">
    <source>
        <dbReference type="EMBL" id="QSB16298.1"/>
    </source>
</evidence>
<evidence type="ECO:0000256" key="1">
    <source>
        <dbReference type="ARBA" id="ARBA00010815"/>
    </source>
</evidence>
<dbReference type="PANTHER" id="PTHR43667:SF1">
    <property type="entry name" value="CYCLOPROPANE-FATTY-ACYL-PHOSPHOLIPID SYNTHASE"/>
    <property type="match status" value="1"/>
</dbReference>
<dbReference type="GO" id="GO:0006629">
    <property type="term" value="P:lipid metabolic process"/>
    <property type="evidence" value="ECO:0007669"/>
    <property type="project" value="UniProtKB-KW"/>
</dbReference>
<accession>A0A895YQM0</accession>
<evidence type="ECO:0000313" key="8">
    <source>
        <dbReference type="Proteomes" id="UP000662857"/>
    </source>
</evidence>
<dbReference type="CDD" id="cd02440">
    <property type="entry name" value="AdoMet_MTases"/>
    <property type="match status" value="1"/>
</dbReference>
<organism evidence="7 8">
    <name type="scientific">Natronosporangium hydrolyticum</name>
    <dbReference type="NCBI Taxonomy" id="2811111"/>
    <lineage>
        <taxon>Bacteria</taxon>
        <taxon>Bacillati</taxon>
        <taxon>Actinomycetota</taxon>
        <taxon>Actinomycetes</taxon>
        <taxon>Micromonosporales</taxon>
        <taxon>Micromonosporaceae</taxon>
        <taxon>Natronosporangium</taxon>
    </lineage>
</organism>
<dbReference type="GO" id="GO:0008168">
    <property type="term" value="F:methyltransferase activity"/>
    <property type="evidence" value="ECO:0007669"/>
    <property type="project" value="UniProtKB-KW"/>
</dbReference>
<dbReference type="InterPro" id="IPR050723">
    <property type="entry name" value="CFA/CMAS"/>
</dbReference>
<dbReference type="AlphaFoldDB" id="A0A895YQM0"/>
<keyword evidence="3" id="KW-0808">Transferase</keyword>
<reference evidence="7" key="1">
    <citation type="submission" date="2021-02" db="EMBL/GenBank/DDBJ databases">
        <title>Natrosporangium hydrolyticum gen. nov., sp. nov, a haloalkaliphilic actinobacterium from a soda solonchak soil.</title>
        <authorList>
            <person name="Sorokin D.Y."/>
            <person name="Khijniak T.V."/>
            <person name="Zakharycheva A.P."/>
            <person name="Boueva O.V."/>
            <person name="Ariskina E.V."/>
            <person name="Hahnke R.L."/>
            <person name="Bunk B."/>
            <person name="Sproer C."/>
            <person name="Schumann P."/>
            <person name="Evtushenko L.I."/>
            <person name="Kublanov I.V."/>
        </authorList>
    </citation>
    <scope>NUCLEOTIDE SEQUENCE</scope>
    <source>
        <strain evidence="7">DSM 106523</strain>
    </source>
</reference>
<evidence type="ECO:0000256" key="5">
    <source>
        <dbReference type="ARBA" id="ARBA00023098"/>
    </source>
</evidence>
<dbReference type="GO" id="GO:0032259">
    <property type="term" value="P:methylation"/>
    <property type="evidence" value="ECO:0007669"/>
    <property type="project" value="UniProtKB-KW"/>
</dbReference>
<dbReference type="EMBL" id="CP070499">
    <property type="protein sequence ID" value="QSB16298.1"/>
    <property type="molecule type" value="Genomic_DNA"/>
</dbReference>
<name>A0A895YQM0_9ACTN</name>
<proteinExistence type="inferred from homology"/>
<keyword evidence="8" id="KW-1185">Reference proteome</keyword>
<comment type="similarity">
    <text evidence="1">Belongs to the CFA/CMAS family.</text>
</comment>
<sequence length="264" mass="28468">MSSPALRAARYARMRWNTPLSDSHAELLLQRLDLPAASHLLDLGCGWGELLLRAVDAAPTEVTGTGVDVDEALLTQGRALAADRSLDARVRFVAHDAADWREPADRVLCVGAAHALGGTVDALRALTHLVSPGGRLLFGEVFWQQSPTAELIDLFGDQTGSLADLVEQARVTGWRVLHLSTADQREWDDFESSWLAGSQEWLLANPADPQATEVGDELDSRLRQYVGGYRGILGLGYLVLGRPRAAAQPGSGDESSPVLEVAEQ</sequence>
<dbReference type="Pfam" id="PF13649">
    <property type="entry name" value="Methyltransf_25"/>
    <property type="match status" value="1"/>
</dbReference>
<dbReference type="InterPro" id="IPR041698">
    <property type="entry name" value="Methyltransf_25"/>
</dbReference>
<dbReference type="PANTHER" id="PTHR43667">
    <property type="entry name" value="CYCLOPROPANE-FATTY-ACYL-PHOSPHOLIPID SYNTHASE"/>
    <property type="match status" value="1"/>
</dbReference>
<keyword evidence="5" id="KW-0443">Lipid metabolism</keyword>
<dbReference type="RefSeq" id="WP_239678505.1">
    <property type="nucleotide sequence ID" value="NZ_CP070499.1"/>
</dbReference>
<evidence type="ECO:0000256" key="3">
    <source>
        <dbReference type="ARBA" id="ARBA00022679"/>
    </source>
</evidence>
<evidence type="ECO:0000259" key="6">
    <source>
        <dbReference type="Pfam" id="PF13649"/>
    </source>
</evidence>
<dbReference type="KEGG" id="nhy:JQS43_08405"/>
<dbReference type="Gene3D" id="3.40.50.150">
    <property type="entry name" value="Vaccinia Virus protein VP39"/>
    <property type="match status" value="1"/>
</dbReference>
<dbReference type="SUPFAM" id="SSF53335">
    <property type="entry name" value="S-adenosyl-L-methionine-dependent methyltransferases"/>
    <property type="match status" value="1"/>
</dbReference>
<protein>
    <submittedName>
        <fullName evidence="7">Methyltransferase domain-containing protein</fullName>
    </submittedName>
</protein>